<proteinExistence type="predicted"/>
<protein>
    <submittedName>
        <fullName evidence="2">Uncharacterized protein</fullName>
    </submittedName>
</protein>
<keyword evidence="3" id="KW-1185">Reference proteome</keyword>
<dbReference type="Proteomes" id="UP000198790">
    <property type="component" value="Unassembled WGS sequence"/>
</dbReference>
<dbReference type="AlphaFoldDB" id="A0A1I1C0M1"/>
<sequence>MYLNSNNQSHNIKPDKKADENPISQIFKLKELIQCGKETKG</sequence>
<gene>
    <name evidence="2" type="ORF">SAMN04489723_11871</name>
</gene>
<organism evidence="2 3">
    <name type="scientific">Algoriphagus aquimarinus</name>
    <dbReference type="NCBI Taxonomy" id="237018"/>
    <lineage>
        <taxon>Bacteria</taxon>
        <taxon>Pseudomonadati</taxon>
        <taxon>Bacteroidota</taxon>
        <taxon>Cytophagia</taxon>
        <taxon>Cytophagales</taxon>
        <taxon>Cyclobacteriaceae</taxon>
        <taxon>Algoriphagus</taxon>
    </lineage>
</organism>
<feature type="region of interest" description="Disordered" evidence="1">
    <location>
        <begin position="1"/>
        <end position="23"/>
    </location>
</feature>
<accession>A0A1I1C0M1</accession>
<feature type="compositionally biased region" description="Polar residues" evidence="1">
    <location>
        <begin position="1"/>
        <end position="11"/>
    </location>
</feature>
<evidence type="ECO:0000313" key="3">
    <source>
        <dbReference type="Proteomes" id="UP000198790"/>
    </source>
</evidence>
<evidence type="ECO:0000313" key="2">
    <source>
        <dbReference type="EMBL" id="SFB54390.1"/>
    </source>
</evidence>
<name>A0A1I1C0M1_9BACT</name>
<evidence type="ECO:0000256" key="1">
    <source>
        <dbReference type="SAM" id="MobiDB-lite"/>
    </source>
</evidence>
<reference evidence="2 3" key="1">
    <citation type="submission" date="2016-10" db="EMBL/GenBank/DDBJ databases">
        <authorList>
            <person name="de Groot N.N."/>
        </authorList>
    </citation>
    <scope>NUCLEOTIDE SEQUENCE [LARGE SCALE GENOMIC DNA]</scope>
    <source>
        <strain evidence="2 3">DSM 23399</strain>
    </source>
</reference>
<dbReference type="EMBL" id="FOKK01000018">
    <property type="protein sequence ID" value="SFB54390.1"/>
    <property type="molecule type" value="Genomic_DNA"/>
</dbReference>